<evidence type="ECO:0000313" key="2">
    <source>
        <dbReference type="Proteomes" id="UP000008550"/>
    </source>
</evidence>
<protein>
    <submittedName>
        <fullName evidence="1">Uncharacterized protein</fullName>
    </submittedName>
</protein>
<dbReference type="HOGENOM" id="CLU_2422902_0_0_9"/>
<dbReference type="KEGG" id="hmo:HM1_1197"/>
<dbReference type="AlphaFoldDB" id="B0TH52"/>
<name>B0TH52_HELMI</name>
<keyword evidence="2" id="KW-1185">Reference proteome</keyword>
<dbReference type="EMBL" id="CP000930">
    <property type="protein sequence ID" value="ABZ83377.1"/>
    <property type="molecule type" value="Genomic_DNA"/>
</dbReference>
<reference evidence="1 2" key="1">
    <citation type="journal article" date="2008" name="J. Bacteriol.">
        <title>The genome of Heliobacterium modesticaldum, a phototrophic representative of the Firmicutes containing the simplest photosynthetic apparatus.</title>
        <authorList>
            <person name="Sattley W.M."/>
            <person name="Madigan M.T."/>
            <person name="Swingley W.D."/>
            <person name="Cheung P.C."/>
            <person name="Clocksin K.M."/>
            <person name="Conrad A.L."/>
            <person name="Dejesa L.C."/>
            <person name="Honchak B.M."/>
            <person name="Jung D.O."/>
            <person name="Karbach L.E."/>
            <person name="Kurdoglu A."/>
            <person name="Lahiri S."/>
            <person name="Mastrian S.D."/>
            <person name="Page L.E."/>
            <person name="Taylor H.L."/>
            <person name="Wang Z.T."/>
            <person name="Raymond J."/>
            <person name="Chen M."/>
            <person name="Blankenship R.E."/>
            <person name="Touchman J.W."/>
        </authorList>
    </citation>
    <scope>NUCLEOTIDE SEQUENCE [LARGE SCALE GENOMIC DNA]</scope>
    <source>
        <strain evidence="2">ATCC 51547 / Ice1</strain>
    </source>
</reference>
<sequence length="91" mass="10488">MQGMALCRKSFAPLQGMALCRKSFAPLQGMALCRKSYVSLHRVSFLFTLQKDLPLFGTRWRPFLPSVAVCAGRFSFREKRRDLNIDNELNF</sequence>
<gene>
    <name evidence="1" type="ORF">HM1_1197</name>
</gene>
<proteinExistence type="predicted"/>
<accession>B0TH52</accession>
<dbReference type="STRING" id="498761.HM1_1197"/>
<dbReference type="Proteomes" id="UP000008550">
    <property type="component" value="Chromosome"/>
</dbReference>
<organism evidence="1 2">
    <name type="scientific">Heliobacterium modesticaldum (strain ATCC 51547 / Ice1)</name>
    <dbReference type="NCBI Taxonomy" id="498761"/>
    <lineage>
        <taxon>Bacteria</taxon>
        <taxon>Bacillati</taxon>
        <taxon>Bacillota</taxon>
        <taxon>Clostridia</taxon>
        <taxon>Eubacteriales</taxon>
        <taxon>Heliobacteriaceae</taxon>
        <taxon>Heliomicrobium</taxon>
    </lineage>
</organism>
<evidence type="ECO:0000313" key="1">
    <source>
        <dbReference type="EMBL" id="ABZ83377.1"/>
    </source>
</evidence>